<feature type="domain" description="Flagellar basal-body/hook protein C-terminal" evidence="7">
    <location>
        <begin position="95"/>
        <end position="140"/>
    </location>
</feature>
<dbReference type="GO" id="GO:0071978">
    <property type="term" value="P:bacterial-type flagellum-dependent swarming motility"/>
    <property type="evidence" value="ECO:0007669"/>
    <property type="project" value="TreeGrafter"/>
</dbReference>
<evidence type="ECO:0000256" key="6">
    <source>
        <dbReference type="RuleBase" id="RU362062"/>
    </source>
</evidence>
<dbReference type="InterPro" id="IPR006299">
    <property type="entry name" value="FlgC"/>
</dbReference>
<keyword evidence="8" id="KW-0966">Cell projection</keyword>
<evidence type="ECO:0000256" key="3">
    <source>
        <dbReference type="ARBA" id="ARBA00017941"/>
    </source>
</evidence>
<dbReference type="RefSeq" id="WP_075638832.1">
    <property type="nucleotide sequence ID" value="NZ_MKIM01000024.1"/>
</dbReference>
<keyword evidence="4 6" id="KW-0975">Bacterial flagellum</keyword>
<comment type="caution">
    <text evidence="8">The sequence shown here is derived from an EMBL/GenBank/DDBJ whole genome shotgun (WGS) entry which is preliminary data.</text>
</comment>
<protein>
    <recommendedName>
        <fullName evidence="3 6">Flagellar basal-body rod protein FlgC</fullName>
    </recommendedName>
</protein>
<sequence>MDSVTATDPLSAALKIAGGGLDVQSTRLRIVSENIANAQSTGDTPGADPYRRKTITFGSEVDRASGADIVKVKKLGFDKSNFTESYDPSNPAADQKGYVKMPNVNVLIEMADMREANRSYEANLQSVRQTRDLISSTLDLLKSSQ</sequence>
<comment type="subunit">
    <text evidence="5 6">The basal body constitutes a major portion of the flagellar organelle and consists of four rings (L,P,S, and M) mounted on a central rod. The rod consists of about 26 subunits of FlgG in the distal portion, and FlgB, FlgC and FlgF are thought to build up the proximal portion of the rod with about 6 subunits each.</text>
</comment>
<evidence type="ECO:0000256" key="5">
    <source>
        <dbReference type="ARBA" id="ARBA00025933"/>
    </source>
</evidence>
<dbReference type="EMBL" id="MKIM01000024">
    <property type="protein sequence ID" value="OLP45827.1"/>
    <property type="molecule type" value="Genomic_DNA"/>
</dbReference>
<dbReference type="OrthoDB" id="9813951at2"/>
<dbReference type="Proteomes" id="UP000186894">
    <property type="component" value="Unassembled WGS sequence"/>
</dbReference>
<comment type="similarity">
    <text evidence="2">Belongs to the flagella basal body rod proteins family.</text>
</comment>
<organism evidence="8 9">
    <name type="scientific">Rhizobium oryziradicis</name>
    <dbReference type="NCBI Taxonomy" id="1867956"/>
    <lineage>
        <taxon>Bacteria</taxon>
        <taxon>Pseudomonadati</taxon>
        <taxon>Pseudomonadota</taxon>
        <taxon>Alphaproteobacteria</taxon>
        <taxon>Hyphomicrobiales</taxon>
        <taxon>Rhizobiaceae</taxon>
        <taxon>Rhizobium/Agrobacterium group</taxon>
        <taxon>Rhizobium</taxon>
    </lineage>
</organism>
<reference evidence="8 9" key="1">
    <citation type="submission" date="2016-09" db="EMBL/GenBank/DDBJ databases">
        <title>Rhizobium oryziradicis sp. nov., isolated from the root of rice.</title>
        <authorList>
            <person name="Zhao J."/>
            <person name="Zhang X."/>
        </authorList>
    </citation>
    <scope>NUCLEOTIDE SEQUENCE [LARGE SCALE GENOMIC DNA]</scope>
    <source>
        <strain evidence="8 9">N19</strain>
    </source>
</reference>
<dbReference type="NCBIfam" id="TIGR01395">
    <property type="entry name" value="FlgC"/>
    <property type="match status" value="1"/>
</dbReference>
<evidence type="ECO:0000256" key="1">
    <source>
        <dbReference type="ARBA" id="ARBA00004117"/>
    </source>
</evidence>
<accession>A0A1Q8ZV20</accession>
<evidence type="ECO:0000256" key="4">
    <source>
        <dbReference type="ARBA" id="ARBA00023143"/>
    </source>
</evidence>
<evidence type="ECO:0000256" key="2">
    <source>
        <dbReference type="ARBA" id="ARBA00009677"/>
    </source>
</evidence>
<dbReference type="AlphaFoldDB" id="A0A1Q8ZV20"/>
<gene>
    <name evidence="8" type="ORF">BJF95_12000</name>
</gene>
<keyword evidence="8" id="KW-0282">Flagellum</keyword>
<comment type="subcellular location">
    <subcellularLocation>
        <location evidence="1 6">Bacterial flagellum basal body</location>
    </subcellularLocation>
</comment>
<evidence type="ECO:0000313" key="8">
    <source>
        <dbReference type="EMBL" id="OLP45827.1"/>
    </source>
</evidence>
<keyword evidence="9" id="KW-1185">Reference proteome</keyword>
<dbReference type="STRING" id="1867956.BJF95_12000"/>
<dbReference type="Pfam" id="PF06429">
    <property type="entry name" value="Flg_bbr_C"/>
    <property type="match status" value="1"/>
</dbReference>
<dbReference type="PANTHER" id="PTHR30435">
    <property type="entry name" value="FLAGELLAR PROTEIN"/>
    <property type="match status" value="1"/>
</dbReference>
<evidence type="ECO:0000259" key="7">
    <source>
        <dbReference type="Pfam" id="PF06429"/>
    </source>
</evidence>
<keyword evidence="8" id="KW-0969">Cilium</keyword>
<dbReference type="PANTHER" id="PTHR30435:SF2">
    <property type="entry name" value="FLAGELLAR BASAL-BODY ROD PROTEIN FLGC"/>
    <property type="match status" value="1"/>
</dbReference>
<proteinExistence type="inferred from homology"/>
<dbReference type="GO" id="GO:0030694">
    <property type="term" value="C:bacterial-type flagellum basal body, rod"/>
    <property type="evidence" value="ECO:0007669"/>
    <property type="project" value="UniProtKB-UniRule"/>
</dbReference>
<name>A0A1Q8ZV20_9HYPH</name>
<dbReference type="InterPro" id="IPR010930">
    <property type="entry name" value="Flg_bb/hook_C_dom"/>
</dbReference>
<evidence type="ECO:0000313" key="9">
    <source>
        <dbReference type="Proteomes" id="UP000186894"/>
    </source>
</evidence>